<dbReference type="Proteomes" id="UP000253529">
    <property type="component" value="Unassembled WGS sequence"/>
</dbReference>
<feature type="transmembrane region" description="Helical" evidence="6">
    <location>
        <begin position="66"/>
        <end position="86"/>
    </location>
</feature>
<keyword evidence="5 6" id="KW-0472">Membrane</keyword>
<gene>
    <name evidence="7" type="ORF">DFR50_11630</name>
</gene>
<feature type="transmembrane region" description="Helical" evidence="6">
    <location>
        <begin position="354"/>
        <end position="375"/>
    </location>
</feature>
<dbReference type="CDD" id="cd06176">
    <property type="entry name" value="MFS_BCD_PucC-like"/>
    <property type="match status" value="1"/>
</dbReference>
<dbReference type="InterPro" id="IPR036259">
    <property type="entry name" value="MFS_trans_sf"/>
</dbReference>
<feature type="transmembrane region" description="Helical" evidence="6">
    <location>
        <begin position="436"/>
        <end position="456"/>
    </location>
</feature>
<feature type="transmembrane region" description="Helical" evidence="6">
    <location>
        <begin position="177"/>
        <end position="200"/>
    </location>
</feature>
<dbReference type="PANTHER" id="PTHR23538:SF1">
    <property type="entry name" value="44.5 KD BACTERIOCHLOROPHYLL SYNTHASE SUBUNIT"/>
    <property type="match status" value="1"/>
</dbReference>
<keyword evidence="3 6" id="KW-0812">Transmembrane</keyword>
<dbReference type="PANTHER" id="PTHR23538">
    <property type="entry name" value="44.5 KD BACTERIOCHLOROPHYLL SYNTHASE SUBUNIT"/>
    <property type="match status" value="1"/>
</dbReference>
<dbReference type="OrthoDB" id="8558818at2"/>
<dbReference type="Pfam" id="PF03209">
    <property type="entry name" value="PUCC"/>
    <property type="match status" value="1"/>
</dbReference>
<feature type="transmembrane region" description="Helical" evidence="6">
    <location>
        <begin position="206"/>
        <end position="228"/>
    </location>
</feature>
<proteinExistence type="inferred from homology"/>
<accession>A0A366FB61</accession>
<feature type="transmembrane region" description="Helical" evidence="6">
    <location>
        <begin position="293"/>
        <end position="315"/>
    </location>
</feature>
<comment type="subcellular location">
    <subcellularLocation>
        <location evidence="1">Membrane</location>
        <topology evidence="1">Multi-pass membrane protein</topology>
    </subcellularLocation>
</comment>
<comment type="similarity">
    <text evidence="2">Belongs to the PucC family.</text>
</comment>
<feature type="transmembrane region" description="Helical" evidence="6">
    <location>
        <begin position="106"/>
        <end position="129"/>
    </location>
</feature>
<evidence type="ECO:0000313" key="7">
    <source>
        <dbReference type="EMBL" id="RBP11336.1"/>
    </source>
</evidence>
<dbReference type="Gene3D" id="1.20.1250.20">
    <property type="entry name" value="MFS general substrate transporter like domains"/>
    <property type="match status" value="1"/>
</dbReference>
<keyword evidence="4 6" id="KW-1133">Transmembrane helix</keyword>
<evidence type="ECO:0000256" key="2">
    <source>
        <dbReference type="ARBA" id="ARBA00008412"/>
    </source>
</evidence>
<feature type="transmembrane region" description="Helical" evidence="6">
    <location>
        <begin position="40"/>
        <end position="60"/>
    </location>
</feature>
<organism evidence="7 8">
    <name type="scientific">Roseiarcus fermentans</name>
    <dbReference type="NCBI Taxonomy" id="1473586"/>
    <lineage>
        <taxon>Bacteria</taxon>
        <taxon>Pseudomonadati</taxon>
        <taxon>Pseudomonadota</taxon>
        <taxon>Alphaproteobacteria</taxon>
        <taxon>Hyphomicrobiales</taxon>
        <taxon>Roseiarcaceae</taxon>
        <taxon>Roseiarcus</taxon>
    </lineage>
</organism>
<protein>
    <submittedName>
        <fullName evidence="7">BCD family chlorophyll transporter-like MFS transporter</fullName>
    </submittedName>
</protein>
<dbReference type="GO" id="GO:0016020">
    <property type="term" value="C:membrane"/>
    <property type="evidence" value="ECO:0007669"/>
    <property type="project" value="UniProtKB-SubCell"/>
</dbReference>
<dbReference type="InterPro" id="IPR026036">
    <property type="entry name" value="PucC"/>
</dbReference>
<evidence type="ECO:0000256" key="6">
    <source>
        <dbReference type="SAM" id="Phobius"/>
    </source>
</evidence>
<evidence type="ECO:0000256" key="4">
    <source>
        <dbReference type="ARBA" id="ARBA00022989"/>
    </source>
</evidence>
<dbReference type="AlphaFoldDB" id="A0A366FB61"/>
<evidence type="ECO:0000256" key="3">
    <source>
        <dbReference type="ARBA" id="ARBA00022692"/>
    </source>
</evidence>
<feature type="transmembrane region" description="Helical" evidence="6">
    <location>
        <begin position="387"/>
        <end position="410"/>
    </location>
</feature>
<evidence type="ECO:0000256" key="5">
    <source>
        <dbReference type="ARBA" id="ARBA00023136"/>
    </source>
</evidence>
<dbReference type="PIRSF" id="PIRSF016565">
    <property type="entry name" value="PucC"/>
    <property type="match status" value="1"/>
</dbReference>
<evidence type="ECO:0000313" key="8">
    <source>
        <dbReference type="Proteomes" id="UP000253529"/>
    </source>
</evidence>
<dbReference type="SUPFAM" id="SSF103473">
    <property type="entry name" value="MFS general substrate transporter"/>
    <property type="match status" value="1"/>
</dbReference>
<feature type="transmembrane region" description="Helical" evidence="6">
    <location>
        <begin position="263"/>
        <end position="281"/>
    </location>
</feature>
<name>A0A366FB61_9HYPH</name>
<dbReference type="InterPro" id="IPR004896">
    <property type="entry name" value="PucC-rel"/>
</dbReference>
<keyword evidence="8" id="KW-1185">Reference proteome</keyword>
<feature type="transmembrane region" description="Helical" evidence="6">
    <location>
        <begin position="327"/>
        <end position="348"/>
    </location>
</feature>
<evidence type="ECO:0000256" key="1">
    <source>
        <dbReference type="ARBA" id="ARBA00004141"/>
    </source>
</evidence>
<dbReference type="RefSeq" id="WP_113890125.1">
    <property type="nucleotide sequence ID" value="NZ_QNRK01000016.1"/>
</dbReference>
<dbReference type="EMBL" id="QNRK01000016">
    <property type="protein sequence ID" value="RBP11336.1"/>
    <property type="molecule type" value="Genomic_DNA"/>
</dbReference>
<reference evidence="7 8" key="1">
    <citation type="submission" date="2018-06" db="EMBL/GenBank/DDBJ databases">
        <title>Genomic Encyclopedia of Type Strains, Phase IV (KMG-IV): sequencing the most valuable type-strain genomes for metagenomic binning, comparative biology and taxonomic classification.</title>
        <authorList>
            <person name="Goeker M."/>
        </authorList>
    </citation>
    <scope>NUCLEOTIDE SEQUENCE [LARGE SCALE GENOMIC DNA]</scope>
    <source>
        <strain evidence="7 8">DSM 24875</strain>
    </source>
</reference>
<sequence>MKAVSGAIVRGVMQLGPRFLPFADAATPELPMERLLRLSLFQVTVGMAVVLLIGTLNRVMIVELGVPSWIVACMLALPLLFAPMRALIGFRSDHHRSVLGWRRVPYIWFGTLLQFGGFAIMPFALILLSGDTHWPAWVGQAAAGLAFLLVGAGLHTVQTIGLALATDLAPERARPRVVALLCAMLLVGMAVSAVVFGLLLRHFSEVRLIQVVQGAALTTMALNCVALWKQEPRNLLRAPASSRPARFRDAWSAFAGVARTRRLLVATALGTAGFSMQDILLEPYGGKILHLPVGVTTALTAMLALGGGAGLVLAARRLARGADPHRVAGYGALAGVVAFACVILSAPLETGPMFAVGVALIGFGGGLFAHGTLTASMALAKPEDRGLALGAWSASQATAAGLAVAFSGVVNDVGSSLAVAGAFGDAVASPVTGYTIVYGVEIILLLATLVAIGPLVRPRSDLSSGLPSHLAPAVAGGLQSGG</sequence>
<comment type="caution">
    <text evidence="7">The sequence shown here is derived from an EMBL/GenBank/DDBJ whole genome shotgun (WGS) entry which is preliminary data.</text>
</comment>
<feature type="transmembrane region" description="Helical" evidence="6">
    <location>
        <begin position="141"/>
        <end position="165"/>
    </location>
</feature>